<keyword evidence="2" id="KW-1185">Reference proteome</keyword>
<reference evidence="1 2" key="2">
    <citation type="journal article" date="2022" name="Arch. Microbiol.">
        <title>Rhodococcus pseudokoreensis sp. nov. isolated from the rhizosphere of young M26 apple rootstocks.</title>
        <authorList>
            <person name="Kampfer P."/>
            <person name="Glaeser S.P."/>
            <person name="Blom J."/>
            <person name="Wolf J."/>
            <person name="Benning S."/>
            <person name="Schloter M."/>
            <person name="Neumann-Schaal M."/>
        </authorList>
    </citation>
    <scope>NUCLEOTIDE SEQUENCE [LARGE SCALE GENOMIC DNA]</scope>
    <source>
        <strain evidence="1 2">R79</strain>
    </source>
</reference>
<name>A0A974WAG8_9NOCA</name>
<evidence type="ECO:0000313" key="1">
    <source>
        <dbReference type="EMBL" id="QSE94201.1"/>
    </source>
</evidence>
<protein>
    <recommendedName>
        <fullName evidence="3">Phage tail protein</fullName>
    </recommendedName>
</protein>
<proteinExistence type="predicted"/>
<dbReference type="EMBL" id="CP070619">
    <property type="protein sequence ID" value="QSE94201.1"/>
    <property type="molecule type" value="Genomic_DNA"/>
</dbReference>
<dbReference type="RefSeq" id="WP_206010633.1">
    <property type="nucleotide sequence ID" value="NZ_CP070619.1"/>
</dbReference>
<dbReference type="Proteomes" id="UP000662986">
    <property type="component" value="Chromosome"/>
</dbReference>
<evidence type="ECO:0000313" key="2">
    <source>
        <dbReference type="Proteomes" id="UP000662986"/>
    </source>
</evidence>
<sequence length="288" mass="32774">MTFFPDNTSNVVLAGPGEAADLPERAWYLSEHHLVGRQSGGVVLATGWADYTEPKANHLWFKTARGDGAFWLGAVVEPREFFLPVYVHRTVGSPFHEINDGFWSDIDYHFESRLHVNSSRGTKYVDFRLADQPKVSMEFDPAFDQFQPYLIPVICGRPWWYGPEDVFEWTNGEPVEDRKLFNSGDQKGEPEFTIQGPGVFQIPDGQGDAVVTTPNLYPGEVARIHTSRSKYIARSNMRPNLYRDMGAQRFRYPVPGRKSLDMSRLRVIGGNEYSSLVAVINPKSRRPW</sequence>
<reference evidence="1 2" key="1">
    <citation type="journal article" date="2021" name="Microbiol. Resour. Announc.">
        <title>Complete Genome Sequences of Two Rhodococcus sp. Strains with Large and Linear Chromosomes, Isolated from Apple Rhizosphere.</title>
        <authorList>
            <person name="Benning S."/>
            <person name="Brugnone N."/>
            <person name="Siani R."/>
            <person name="Kublik S."/>
            <person name="Schloter M."/>
            <person name="Rad V."/>
        </authorList>
    </citation>
    <scope>NUCLEOTIDE SEQUENCE [LARGE SCALE GENOMIC DNA]</scope>
    <source>
        <strain evidence="1 2">R79</strain>
    </source>
</reference>
<organism evidence="1 2">
    <name type="scientific">Rhodococcus pseudokoreensis</name>
    <dbReference type="NCBI Taxonomy" id="2811421"/>
    <lineage>
        <taxon>Bacteria</taxon>
        <taxon>Bacillati</taxon>
        <taxon>Actinomycetota</taxon>
        <taxon>Actinomycetes</taxon>
        <taxon>Mycobacteriales</taxon>
        <taxon>Nocardiaceae</taxon>
        <taxon>Rhodococcus</taxon>
    </lineage>
</organism>
<accession>A0A974WAG8</accession>
<evidence type="ECO:0008006" key="3">
    <source>
        <dbReference type="Google" id="ProtNLM"/>
    </source>
</evidence>
<gene>
    <name evidence="1" type="ORF">JWS13_39185</name>
</gene>